<dbReference type="AlphaFoldDB" id="A0A8E0RX58"/>
<evidence type="ECO:0000256" key="1">
    <source>
        <dbReference type="SAM" id="MobiDB-lite"/>
    </source>
</evidence>
<proteinExistence type="predicted"/>
<dbReference type="Proteomes" id="UP000728185">
    <property type="component" value="Unassembled WGS sequence"/>
</dbReference>
<evidence type="ECO:0000313" key="4">
    <source>
        <dbReference type="Proteomes" id="UP000728185"/>
    </source>
</evidence>
<feature type="non-terminal residue" evidence="3">
    <location>
        <position position="1"/>
    </location>
</feature>
<name>A0A8E0RX58_9TREM</name>
<evidence type="ECO:0000313" key="3">
    <source>
        <dbReference type="EMBL" id="KAA0191724.1"/>
    </source>
</evidence>
<evidence type="ECO:0000256" key="2">
    <source>
        <dbReference type="SAM" id="Phobius"/>
    </source>
</evidence>
<protein>
    <submittedName>
        <fullName evidence="3">Round spermatid basic protein 1</fullName>
    </submittedName>
</protein>
<accession>A0A8E0RX58</accession>
<organism evidence="3 4">
    <name type="scientific">Fasciolopsis buskii</name>
    <dbReference type="NCBI Taxonomy" id="27845"/>
    <lineage>
        <taxon>Eukaryota</taxon>
        <taxon>Metazoa</taxon>
        <taxon>Spiralia</taxon>
        <taxon>Lophotrochozoa</taxon>
        <taxon>Platyhelminthes</taxon>
        <taxon>Trematoda</taxon>
        <taxon>Digenea</taxon>
        <taxon>Plagiorchiida</taxon>
        <taxon>Echinostomata</taxon>
        <taxon>Echinostomatoidea</taxon>
        <taxon>Fasciolidae</taxon>
        <taxon>Fasciolopsis</taxon>
    </lineage>
</organism>
<comment type="caution">
    <text evidence="3">The sequence shown here is derived from an EMBL/GenBank/DDBJ whole genome shotgun (WGS) entry which is preliminary data.</text>
</comment>
<dbReference type="OrthoDB" id="6020087at2759"/>
<gene>
    <name evidence="3" type="ORF">FBUS_11752</name>
</gene>
<dbReference type="EMBL" id="LUCM01006164">
    <property type="protein sequence ID" value="KAA0191724.1"/>
    <property type="molecule type" value="Genomic_DNA"/>
</dbReference>
<keyword evidence="2" id="KW-0472">Membrane</keyword>
<feature type="compositionally biased region" description="Polar residues" evidence="1">
    <location>
        <begin position="95"/>
        <end position="107"/>
    </location>
</feature>
<keyword evidence="4" id="KW-1185">Reference proteome</keyword>
<sequence length="192" mass="21074">LFTGSGLADLLVSRRTRRIRQILVQDRTPCHADHADDGLGRHTTAAIGLLKAIHPPKSSVLGKSIRNCSPSSSTSPVLAENDAVTSGGGADDSTNDSNPGSPYSTQIHNPGRIVKDVVVFDPRHYPDLVRRLRLDIMEPPASQVNDDAWSPRFGKFFPFIHLPIHLPIFIYFVFLSNQATISIIFRKAVQAN</sequence>
<keyword evidence="2" id="KW-1133">Transmembrane helix</keyword>
<feature type="transmembrane region" description="Helical" evidence="2">
    <location>
        <begin position="164"/>
        <end position="185"/>
    </location>
</feature>
<reference evidence="3" key="1">
    <citation type="submission" date="2019-05" db="EMBL/GenBank/DDBJ databases">
        <title>Annotation for the trematode Fasciolopsis buski.</title>
        <authorList>
            <person name="Choi Y.-J."/>
        </authorList>
    </citation>
    <scope>NUCLEOTIDE SEQUENCE</scope>
    <source>
        <strain evidence="3">HT</strain>
        <tissue evidence="3">Whole worm</tissue>
    </source>
</reference>
<keyword evidence="2" id="KW-0812">Transmembrane</keyword>
<feature type="region of interest" description="Disordered" evidence="1">
    <location>
        <begin position="67"/>
        <end position="107"/>
    </location>
</feature>
<feature type="compositionally biased region" description="Polar residues" evidence="1">
    <location>
        <begin position="67"/>
        <end position="76"/>
    </location>
</feature>